<dbReference type="InterPro" id="IPR009057">
    <property type="entry name" value="Homeodomain-like_sf"/>
</dbReference>
<evidence type="ECO:0000256" key="2">
    <source>
        <dbReference type="ARBA" id="ARBA00023125"/>
    </source>
</evidence>
<sequence>MSAPDPVRRIRFATTDIDEGMEALGAQYAEVRAEFARDGEDFAFRLASDVVDAHSGPWSLEQVYLGLRATASVEPLNAVMFAVPLTGRALFRCGRDEVDSGVVLAPTRSGYDVGWSDLGGVTGTLDLEGVQRVGAELSGLAPHAVGFTGMRPVSPALGRHLAAVASTVKRTLLDQAGALQSALTRDHAFRVLAGAVLATFPNTTHDRDGRGGGDAVEPACLRRALAFIDENADRPIGLTDIAAAAGTSSRGLQRAFARHRDTTPLRHLREVRLERAHHELRRADPATGATVSAIAARWGFPHPGRFAADHHRRFGEAPATTLRR</sequence>
<feature type="domain" description="HTH araC/xylS-type" evidence="4">
    <location>
        <begin position="222"/>
        <end position="324"/>
    </location>
</feature>
<evidence type="ECO:0000313" key="6">
    <source>
        <dbReference type="Proteomes" id="UP001300763"/>
    </source>
</evidence>
<dbReference type="EMBL" id="JAQZAO010000010">
    <property type="protein sequence ID" value="MDD7968005.1"/>
    <property type="molecule type" value="Genomic_DNA"/>
</dbReference>
<evidence type="ECO:0000259" key="4">
    <source>
        <dbReference type="PROSITE" id="PS01124"/>
    </source>
</evidence>
<name>A0ABT5SYR3_9PSEU</name>
<dbReference type="PANTHER" id="PTHR46796:SF12">
    <property type="entry name" value="HTH-TYPE DNA-BINDING TRANSCRIPTIONAL ACTIVATOR EUTR"/>
    <property type="match status" value="1"/>
</dbReference>
<keyword evidence="1" id="KW-0805">Transcription regulation</keyword>
<dbReference type="Proteomes" id="UP001300763">
    <property type="component" value="Unassembled WGS sequence"/>
</dbReference>
<reference evidence="5 6" key="1">
    <citation type="submission" date="2023-02" db="EMBL/GenBank/DDBJ databases">
        <title>Genome sequencing required for Actinomycetospora new species description.</title>
        <authorList>
            <person name="Saimee Y."/>
            <person name="Duangmal K."/>
        </authorList>
    </citation>
    <scope>NUCLEOTIDE SEQUENCE [LARGE SCALE GENOMIC DNA]</scope>
    <source>
        <strain evidence="5 6">DW7H6</strain>
    </source>
</reference>
<dbReference type="SUPFAM" id="SSF46689">
    <property type="entry name" value="Homeodomain-like"/>
    <property type="match status" value="1"/>
</dbReference>
<evidence type="ECO:0000256" key="3">
    <source>
        <dbReference type="ARBA" id="ARBA00023163"/>
    </source>
</evidence>
<evidence type="ECO:0000256" key="1">
    <source>
        <dbReference type="ARBA" id="ARBA00023015"/>
    </source>
</evidence>
<dbReference type="InterPro" id="IPR018060">
    <property type="entry name" value="HTH_AraC"/>
</dbReference>
<accession>A0ABT5SYR3</accession>
<comment type="caution">
    <text evidence="5">The sequence shown here is derived from an EMBL/GenBank/DDBJ whole genome shotgun (WGS) entry which is preliminary data.</text>
</comment>
<evidence type="ECO:0000313" key="5">
    <source>
        <dbReference type="EMBL" id="MDD7968005.1"/>
    </source>
</evidence>
<keyword evidence="3" id="KW-0804">Transcription</keyword>
<dbReference type="Gene3D" id="1.10.10.60">
    <property type="entry name" value="Homeodomain-like"/>
    <property type="match status" value="1"/>
</dbReference>
<dbReference type="SMART" id="SM00342">
    <property type="entry name" value="HTH_ARAC"/>
    <property type="match status" value="1"/>
</dbReference>
<dbReference type="PANTHER" id="PTHR46796">
    <property type="entry name" value="HTH-TYPE TRANSCRIPTIONAL ACTIVATOR RHAS-RELATED"/>
    <property type="match status" value="1"/>
</dbReference>
<gene>
    <name evidence="5" type="ORF">PGB27_21895</name>
</gene>
<keyword evidence="2" id="KW-0238">DNA-binding</keyword>
<dbReference type="RefSeq" id="WP_274202535.1">
    <property type="nucleotide sequence ID" value="NZ_JAQZAO010000010.1"/>
</dbReference>
<organism evidence="5 6">
    <name type="scientific">Actinomycetospora lemnae</name>
    <dbReference type="NCBI Taxonomy" id="3019891"/>
    <lineage>
        <taxon>Bacteria</taxon>
        <taxon>Bacillati</taxon>
        <taxon>Actinomycetota</taxon>
        <taxon>Actinomycetes</taxon>
        <taxon>Pseudonocardiales</taxon>
        <taxon>Pseudonocardiaceae</taxon>
        <taxon>Actinomycetospora</taxon>
    </lineage>
</organism>
<protein>
    <submittedName>
        <fullName evidence="5">Helix-turn-helix domain-containing protein</fullName>
    </submittedName>
</protein>
<keyword evidence="6" id="KW-1185">Reference proteome</keyword>
<dbReference type="InterPro" id="IPR050204">
    <property type="entry name" value="AraC_XylS_family_regulators"/>
</dbReference>
<dbReference type="Pfam" id="PF12833">
    <property type="entry name" value="HTH_18"/>
    <property type="match status" value="1"/>
</dbReference>
<proteinExistence type="predicted"/>
<dbReference type="PROSITE" id="PS01124">
    <property type="entry name" value="HTH_ARAC_FAMILY_2"/>
    <property type="match status" value="1"/>
</dbReference>